<evidence type="ECO:0000313" key="2">
    <source>
        <dbReference type="Proteomes" id="UP000536262"/>
    </source>
</evidence>
<evidence type="ECO:0000313" key="1">
    <source>
        <dbReference type="EMBL" id="MBB6357816.1"/>
    </source>
</evidence>
<proteinExistence type="predicted"/>
<keyword evidence="1" id="KW-0315">Glutamine amidotransferase</keyword>
<keyword evidence="2" id="KW-1185">Reference proteome</keyword>
<dbReference type="AlphaFoldDB" id="A0A7X0FDM4"/>
<reference evidence="1 2" key="1">
    <citation type="submission" date="2020-08" db="EMBL/GenBank/DDBJ databases">
        <title>Genomic Encyclopedia of Type Strains, Phase IV (KMG-IV): sequencing the most valuable type-strain genomes for metagenomic binning, comparative biology and taxonomic classification.</title>
        <authorList>
            <person name="Goeker M."/>
        </authorList>
    </citation>
    <scope>NUCLEOTIDE SEQUENCE [LARGE SCALE GENOMIC DNA]</scope>
    <source>
        <strain evidence="1 2">DSM 7051</strain>
    </source>
</reference>
<dbReference type="SUPFAM" id="SSF52317">
    <property type="entry name" value="Class I glutamine amidotransferase-like"/>
    <property type="match status" value="1"/>
</dbReference>
<gene>
    <name evidence="1" type="ORF">GGR00_005640</name>
</gene>
<accession>A0A7X0FDM4</accession>
<dbReference type="GO" id="GO:0016740">
    <property type="term" value="F:transferase activity"/>
    <property type="evidence" value="ECO:0007669"/>
    <property type="project" value="UniProtKB-KW"/>
</dbReference>
<dbReference type="Gene3D" id="3.40.50.880">
    <property type="match status" value="1"/>
</dbReference>
<protein>
    <submittedName>
        <fullName evidence="1">GMP synthase-like glutamine amidotransferase</fullName>
    </submittedName>
</protein>
<dbReference type="EMBL" id="JACHOU010000033">
    <property type="protein sequence ID" value="MBB6357816.1"/>
    <property type="molecule type" value="Genomic_DNA"/>
</dbReference>
<dbReference type="InterPro" id="IPR029062">
    <property type="entry name" value="Class_I_gatase-like"/>
</dbReference>
<organism evidence="1 2">
    <name type="scientific">Aminobacter aganoensis</name>
    <dbReference type="NCBI Taxonomy" id="83264"/>
    <lineage>
        <taxon>Bacteria</taxon>
        <taxon>Pseudomonadati</taxon>
        <taxon>Pseudomonadota</taxon>
        <taxon>Alphaproteobacteria</taxon>
        <taxon>Hyphomicrobiales</taxon>
        <taxon>Phyllobacteriaceae</taxon>
        <taxon>Aminobacter</taxon>
    </lineage>
</organism>
<keyword evidence="1" id="KW-0808">Transferase</keyword>
<sequence>MKEIGFAPVELTHAGANGPLRHLANVAVLHWHGEGFELPDGAELLATTAVANQAFAVGSRVLGLQFHAEADTSHEFEAWLIGHSAELAAAGIDPRQIRADAREHGPALREAGRAVFAEWLSQIAGPDTYA</sequence>
<dbReference type="RefSeq" id="WP_184702711.1">
    <property type="nucleotide sequence ID" value="NZ_BAABEG010000004.1"/>
</dbReference>
<dbReference type="Proteomes" id="UP000536262">
    <property type="component" value="Unassembled WGS sequence"/>
</dbReference>
<name>A0A7X0FDM4_9HYPH</name>
<comment type="caution">
    <text evidence="1">The sequence shown here is derived from an EMBL/GenBank/DDBJ whole genome shotgun (WGS) entry which is preliminary data.</text>
</comment>